<keyword evidence="1" id="KW-0472">Membrane</keyword>
<dbReference type="AlphaFoldDB" id="A0A1G8MC06"/>
<evidence type="ECO:0000256" key="1">
    <source>
        <dbReference type="SAM" id="Phobius"/>
    </source>
</evidence>
<evidence type="ECO:0000313" key="4">
    <source>
        <dbReference type="Proteomes" id="UP000182836"/>
    </source>
</evidence>
<dbReference type="RefSeq" id="WP_407638633.1">
    <property type="nucleotide sequence ID" value="NZ_BJOA01000018.1"/>
</dbReference>
<dbReference type="SMART" id="SM00332">
    <property type="entry name" value="PP2Cc"/>
    <property type="match status" value="1"/>
</dbReference>
<keyword evidence="1" id="KW-0812">Transmembrane</keyword>
<accession>A0A1G8MC06</accession>
<reference evidence="3 4" key="1">
    <citation type="submission" date="2016-10" db="EMBL/GenBank/DDBJ databases">
        <authorList>
            <person name="de Groot N.N."/>
        </authorList>
    </citation>
    <scope>NUCLEOTIDE SEQUENCE [LARGE SCALE GENOMIC DNA]</scope>
    <source>
        <strain evidence="3 4">DSM 2895</strain>
    </source>
</reference>
<feature type="domain" description="PPM-type phosphatase" evidence="2">
    <location>
        <begin position="53"/>
        <end position="291"/>
    </location>
</feature>
<sequence>MGKQHRRGMMGTMEERGLEWMPYLIVVVFIIVFLFLIYIRKLLGKEEERSGIRIGNGQTIGRRDEQDDYFSTVTTLHGTIAVLADGISGLANGRIASTIAVDIFIKKFLELNHVNDIPHFFTEASRLSNTEIIRSLKGANGGTTLVVAVISDGYLYWGAVGDSLIMIFRDNEFININHKHILESVLEERYLTGEITKYEALDNPMKNRLINYLGYEGFKNIEIYKTPIALNKGDKIILCSDGVYNSVTEIELEKILSKNISPYDAAQEIIEAVNDKRLKNQDNATIIVLENG</sequence>
<dbReference type="Pfam" id="PF13672">
    <property type="entry name" value="PP2C_2"/>
    <property type="match status" value="1"/>
</dbReference>
<keyword evidence="1" id="KW-1133">Transmembrane helix</keyword>
<organism evidence="3 4">
    <name type="scientific">Aneurinibacillus migulanus</name>
    <name type="common">Bacillus migulanus</name>
    <dbReference type="NCBI Taxonomy" id="47500"/>
    <lineage>
        <taxon>Bacteria</taxon>
        <taxon>Bacillati</taxon>
        <taxon>Bacillota</taxon>
        <taxon>Bacilli</taxon>
        <taxon>Bacillales</taxon>
        <taxon>Paenibacillaceae</taxon>
        <taxon>Aneurinibacillus group</taxon>
        <taxon>Aneurinibacillus</taxon>
    </lineage>
</organism>
<name>A0A1G8MC06_ANEMI</name>
<dbReference type="Gene3D" id="3.60.40.10">
    <property type="entry name" value="PPM-type phosphatase domain"/>
    <property type="match status" value="1"/>
</dbReference>
<dbReference type="SUPFAM" id="SSF81606">
    <property type="entry name" value="PP2C-like"/>
    <property type="match status" value="1"/>
</dbReference>
<dbReference type="CDD" id="cd00143">
    <property type="entry name" value="PP2Cc"/>
    <property type="match status" value="1"/>
</dbReference>
<protein>
    <submittedName>
        <fullName evidence="3">Serine/threonine protein phosphatase PrpC</fullName>
    </submittedName>
</protein>
<proteinExistence type="predicted"/>
<evidence type="ECO:0000259" key="2">
    <source>
        <dbReference type="PROSITE" id="PS51746"/>
    </source>
</evidence>
<dbReference type="InterPro" id="IPR036457">
    <property type="entry name" value="PPM-type-like_dom_sf"/>
</dbReference>
<gene>
    <name evidence="3" type="ORF">SAMN04487909_10654</name>
</gene>
<dbReference type="SMART" id="SM00331">
    <property type="entry name" value="PP2C_SIG"/>
    <property type="match status" value="1"/>
</dbReference>
<dbReference type="EMBL" id="FNED01000006">
    <property type="protein sequence ID" value="SDI65459.1"/>
    <property type="molecule type" value="Genomic_DNA"/>
</dbReference>
<feature type="transmembrane region" description="Helical" evidence="1">
    <location>
        <begin position="20"/>
        <end position="39"/>
    </location>
</feature>
<dbReference type="GeneID" id="42304991"/>
<dbReference type="Proteomes" id="UP000182836">
    <property type="component" value="Unassembled WGS sequence"/>
</dbReference>
<dbReference type="PROSITE" id="PS51746">
    <property type="entry name" value="PPM_2"/>
    <property type="match status" value="1"/>
</dbReference>
<evidence type="ECO:0000313" key="3">
    <source>
        <dbReference type="EMBL" id="SDI65459.1"/>
    </source>
</evidence>
<dbReference type="InterPro" id="IPR001932">
    <property type="entry name" value="PPM-type_phosphatase-like_dom"/>
</dbReference>